<protein>
    <submittedName>
        <fullName evidence="2">Glutamate-rich protein 2</fullName>
    </submittedName>
</protein>
<keyword evidence="3" id="KW-1185">Reference proteome</keyword>
<reference evidence="2" key="1">
    <citation type="journal article" date="2023" name="PLoS Negl. Trop. Dis.">
        <title>A genome sequence for Biomphalaria pfeifferi, the major vector snail for the human-infecting parasite Schistosoma mansoni.</title>
        <authorList>
            <person name="Bu L."/>
            <person name="Lu L."/>
            <person name="Laidemitt M.R."/>
            <person name="Zhang S.M."/>
            <person name="Mutuku M."/>
            <person name="Mkoji G."/>
            <person name="Steinauer M."/>
            <person name="Loker E.S."/>
        </authorList>
    </citation>
    <scope>NUCLEOTIDE SEQUENCE</scope>
    <source>
        <strain evidence="2">KasaAsao</strain>
    </source>
</reference>
<evidence type="ECO:0000313" key="2">
    <source>
        <dbReference type="EMBL" id="KAK0048185.1"/>
    </source>
</evidence>
<feature type="compositionally biased region" description="Basic and acidic residues" evidence="1">
    <location>
        <begin position="533"/>
        <end position="547"/>
    </location>
</feature>
<organism evidence="2 3">
    <name type="scientific">Biomphalaria pfeifferi</name>
    <name type="common">Bloodfluke planorb</name>
    <name type="synonym">Freshwater snail</name>
    <dbReference type="NCBI Taxonomy" id="112525"/>
    <lineage>
        <taxon>Eukaryota</taxon>
        <taxon>Metazoa</taxon>
        <taxon>Spiralia</taxon>
        <taxon>Lophotrochozoa</taxon>
        <taxon>Mollusca</taxon>
        <taxon>Gastropoda</taxon>
        <taxon>Heterobranchia</taxon>
        <taxon>Euthyneura</taxon>
        <taxon>Panpulmonata</taxon>
        <taxon>Hygrophila</taxon>
        <taxon>Lymnaeoidea</taxon>
        <taxon>Planorbidae</taxon>
        <taxon>Biomphalaria</taxon>
    </lineage>
</organism>
<gene>
    <name evidence="2" type="ORF">Bpfe_022445</name>
</gene>
<dbReference type="AlphaFoldDB" id="A0AAD8F1V1"/>
<dbReference type="Proteomes" id="UP001233172">
    <property type="component" value="Unassembled WGS sequence"/>
</dbReference>
<dbReference type="PANTHER" id="PTHR46113:SF1">
    <property type="entry name" value="PEPTIDASE M17 LEUCYL AMINOPEPTIDASE N-TERMINAL DOMAIN-CONTAINING PROTEIN"/>
    <property type="match status" value="1"/>
</dbReference>
<feature type="region of interest" description="Disordered" evidence="1">
    <location>
        <begin position="604"/>
        <end position="663"/>
    </location>
</feature>
<feature type="compositionally biased region" description="Low complexity" evidence="1">
    <location>
        <begin position="47"/>
        <end position="63"/>
    </location>
</feature>
<feature type="region of interest" description="Disordered" evidence="1">
    <location>
        <begin position="526"/>
        <end position="547"/>
    </location>
</feature>
<name>A0AAD8F1V1_BIOPF</name>
<dbReference type="EMBL" id="JASAOG010000141">
    <property type="protein sequence ID" value="KAK0048185.1"/>
    <property type="molecule type" value="Genomic_DNA"/>
</dbReference>
<sequence>MDLNPALSARSTPSARKLIKQSGSLEIIKGDANTVTACQSSSTGCFSSDASSRPWSRSSVGSVPPRPESASGRGVSTPTKQISLQAVRRKDDSIFPYNDKDFKVSKYDLLIKNTLDKMEHADKLQHWEDDQTREAVYLLASAAHALGHDVQQLPVSRSSIRRARIEHRESEANSIQNAFSPNGQLVNHWDGKLLPRVTNQGKVDRLAVIVTGHNVEQLLGVPKLVSGTGERQASAVITCIDNWKLQDNVVGMCFDTTVSNTGRHTGACHLIEERLSKDLLHLPCRHHILEIVVEKAFTAMKIEASSGPDIAIFKHFRDFWQDIDQTNVDTASDEVAITSFKECVISELLVYFAFFDERVGLEERREMVRNMDTIPGATPPPTQALRGCDEKRPLSSFVTTSTRKFFRILQLPDSYLTQNVETWNENDHYQEALRIVQGLKVVNDCAEQGVKLIQELNSILTNDEQQKQYPLQLVQQHRQKSQHATKLRLPVENLLEEKAFKDEEYKFDFISSINVKKVGNLKIADDKEDSDEDNKSDGEESAPVERRAPNELLMEFIDCLMKKDYKNAEKLCQMILLFEPKNPEALKFQPLLQRKLKLGERAALAGDDDDEDDDESSSDDSDEGSFDDSDDMTSSDESTDFEEKEDKEKELNTISEQSKVAQNPARTILQMIFGGDSPEFINPDTKIDLAEEIKKLDDF</sequence>
<feature type="compositionally biased region" description="Polar residues" evidence="1">
    <location>
        <begin position="652"/>
        <end position="663"/>
    </location>
</feature>
<evidence type="ECO:0000256" key="1">
    <source>
        <dbReference type="SAM" id="MobiDB-lite"/>
    </source>
</evidence>
<evidence type="ECO:0000313" key="3">
    <source>
        <dbReference type="Proteomes" id="UP001233172"/>
    </source>
</evidence>
<feature type="compositionally biased region" description="Acidic residues" evidence="1">
    <location>
        <begin position="606"/>
        <end position="643"/>
    </location>
</feature>
<dbReference type="PANTHER" id="PTHR46113">
    <property type="entry name" value="SNAC DOMAIN-CONTAINING PROTEIN"/>
    <property type="match status" value="1"/>
</dbReference>
<feature type="region of interest" description="Disordered" evidence="1">
    <location>
        <begin position="43"/>
        <end position="78"/>
    </location>
</feature>
<proteinExistence type="predicted"/>
<accession>A0AAD8F1V1</accession>
<reference evidence="2" key="2">
    <citation type="submission" date="2023-04" db="EMBL/GenBank/DDBJ databases">
        <authorList>
            <person name="Bu L."/>
            <person name="Lu L."/>
            <person name="Laidemitt M.R."/>
            <person name="Zhang S.M."/>
            <person name="Mutuku M."/>
            <person name="Mkoji G."/>
            <person name="Steinauer M."/>
            <person name="Loker E.S."/>
        </authorList>
    </citation>
    <scope>NUCLEOTIDE SEQUENCE</scope>
    <source>
        <strain evidence="2">KasaAsao</strain>
        <tissue evidence="2">Whole Snail</tissue>
    </source>
</reference>
<comment type="caution">
    <text evidence="2">The sequence shown here is derived from an EMBL/GenBank/DDBJ whole genome shotgun (WGS) entry which is preliminary data.</text>
</comment>